<evidence type="ECO:0000313" key="1">
    <source>
        <dbReference type="EMBL" id="OKL59953.1"/>
    </source>
</evidence>
<reference evidence="1 2" key="1">
    <citation type="submission" date="2015-06" db="EMBL/GenBank/DDBJ databases">
        <title>Talaromyces atroroseus IBT 11181 draft genome.</title>
        <authorList>
            <person name="Rasmussen K.B."/>
            <person name="Rasmussen S."/>
            <person name="Petersen B."/>
            <person name="Sicheritz-Ponten T."/>
            <person name="Mortensen U.H."/>
            <person name="Thrane U."/>
        </authorList>
    </citation>
    <scope>NUCLEOTIDE SEQUENCE [LARGE SCALE GENOMIC DNA]</scope>
    <source>
        <strain evidence="1 2">IBT 11181</strain>
    </source>
</reference>
<name>A0A225AKN0_TALAT</name>
<gene>
    <name evidence="1" type="ORF">UA08_04826</name>
</gene>
<dbReference type="EMBL" id="LFMY01000006">
    <property type="protein sequence ID" value="OKL59953.1"/>
    <property type="molecule type" value="Genomic_DNA"/>
</dbReference>
<dbReference type="AlphaFoldDB" id="A0A225AKN0"/>
<organism evidence="1 2">
    <name type="scientific">Talaromyces atroroseus</name>
    <dbReference type="NCBI Taxonomy" id="1441469"/>
    <lineage>
        <taxon>Eukaryota</taxon>
        <taxon>Fungi</taxon>
        <taxon>Dikarya</taxon>
        <taxon>Ascomycota</taxon>
        <taxon>Pezizomycotina</taxon>
        <taxon>Eurotiomycetes</taxon>
        <taxon>Eurotiomycetidae</taxon>
        <taxon>Eurotiales</taxon>
        <taxon>Trichocomaceae</taxon>
        <taxon>Talaromyces</taxon>
        <taxon>Talaromyces sect. Trachyspermi</taxon>
    </lineage>
</organism>
<dbReference type="Proteomes" id="UP000214365">
    <property type="component" value="Unassembled WGS sequence"/>
</dbReference>
<comment type="caution">
    <text evidence="1">The sequence shown here is derived from an EMBL/GenBank/DDBJ whole genome shotgun (WGS) entry which is preliminary data.</text>
</comment>
<protein>
    <submittedName>
        <fullName evidence="1">Uncharacterized protein</fullName>
    </submittedName>
</protein>
<dbReference type="RefSeq" id="XP_020120074.1">
    <property type="nucleotide sequence ID" value="XM_020267138.1"/>
</dbReference>
<evidence type="ECO:0000313" key="2">
    <source>
        <dbReference type="Proteomes" id="UP000214365"/>
    </source>
</evidence>
<proteinExistence type="predicted"/>
<dbReference type="GeneID" id="31004581"/>
<accession>A0A225AKN0</accession>
<keyword evidence="2" id="KW-1185">Reference proteome</keyword>
<sequence>MIFNAEDKVEVVAASIVSKPIDSKQKKRYERVRDYLIAAIWCLGLPHFSDSATVVDHVWKDLSTSIVCEASLTDLGFPVLIVAPIIAALQAISKTIFEKLPGLNEVKVAFAGAETTNKFSEGNKQATKENVEYAMFRLLQSMASLRSVRYDVIPAHDLHKHVEGLVTAMKDRGEKLLFKYQRESTDD</sequence>